<dbReference type="EMBL" id="BMZE01000002">
    <property type="protein sequence ID" value="GHA26055.1"/>
    <property type="molecule type" value="Genomic_DNA"/>
</dbReference>
<keyword evidence="1 2" id="KW-0597">Phosphoprotein</keyword>
<dbReference type="InterPro" id="IPR001789">
    <property type="entry name" value="Sig_transdc_resp-reg_receiver"/>
</dbReference>
<evidence type="ECO:0000256" key="1">
    <source>
        <dbReference type="ARBA" id="ARBA00022553"/>
    </source>
</evidence>
<dbReference type="CDD" id="cd17546">
    <property type="entry name" value="REC_hyHK_CKI1_RcsC-like"/>
    <property type="match status" value="1"/>
</dbReference>
<dbReference type="Gene3D" id="3.40.50.2300">
    <property type="match status" value="1"/>
</dbReference>
<sequence>MAKILVAEDDDSVRAFVNSALLMKGHEVVLAEDGGLAVELIDEHEGQFDLLLSDIKMPIMDGIALALEVGARYPEVTIVLMTGFADQRERAHGLDALIYDVITKPFSLADLVAKVDDALAGNPVEVLSLSQRAGSGL</sequence>
<gene>
    <name evidence="4" type="ORF">GCM10007989_22220</name>
</gene>
<dbReference type="PANTHER" id="PTHR44591">
    <property type="entry name" value="STRESS RESPONSE REGULATOR PROTEIN 1"/>
    <property type="match status" value="1"/>
</dbReference>
<name>A0A918S6I9_9HYPH</name>
<feature type="domain" description="Response regulatory" evidence="3">
    <location>
        <begin position="3"/>
        <end position="119"/>
    </location>
</feature>
<dbReference type="PROSITE" id="PS50110">
    <property type="entry name" value="RESPONSE_REGULATORY"/>
    <property type="match status" value="1"/>
</dbReference>
<evidence type="ECO:0000313" key="5">
    <source>
        <dbReference type="Proteomes" id="UP000646579"/>
    </source>
</evidence>
<evidence type="ECO:0000259" key="3">
    <source>
        <dbReference type="PROSITE" id="PS50110"/>
    </source>
</evidence>
<dbReference type="SMART" id="SM00448">
    <property type="entry name" value="REC"/>
    <property type="match status" value="1"/>
</dbReference>
<dbReference type="RefSeq" id="WP_189425742.1">
    <property type="nucleotide sequence ID" value="NZ_BMZE01000002.1"/>
</dbReference>
<dbReference type="Proteomes" id="UP000646579">
    <property type="component" value="Unassembled WGS sequence"/>
</dbReference>
<organism evidence="4 5">
    <name type="scientific">Devosia pacifica</name>
    <dbReference type="NCBI Taxonomy" id="1335967"/>
    <lineage>
        <taxon>Bacteria</taxon>
        <taxon>Pseudomonadati</taxon>
        <taxon>Pseudomonadota</taxon>
        <taxon>Alphaproteobacteria</taxon>
        <taxon>Hyphomicrobiales</taxon>
        <taxon>Devosiaceae</taxon>
        <taxon>Devosia</taxon>
    </lineage>
</organism>
<dbReference type="Pfam" id="PF00072">
    <property type="entry name" value="Response_reg"/>
    <property type="match status" value="1"/>
</dbReference>
<dbReference type="GO" id="GO:0000160">
    <property type="term" value="P:phosphorelay signal transduction system"/>
    <property type="evidence" value="ECO:0007669"/>
    <property type="project" value="InterPro"/>
</dbReference>
<dbReference type="SUPFAM" id="SSF52172">
    <property type="entry name" value="CheY-like"/>
    <property type="match status" value="1"/>
</dbReference>
<dbReference type="PANTHER" id="PTHR44591:SF21">
    <property type="entry name" value="TWO-COMPONENT RESPONSE REGULATOR"/>
    <property type="match status" value="1"/>
</dbReference>
<protein>
    <submittedName>
        <fullName evidence="4">Response regulator</fullName>
    </submittedName>
</protein>
<dbReference type="InterPro" id="IPR050595">
    <property type="entry name" value="Bact_response_regulator"/>
</dbReference>
<dbReference type="InterPro" id="IPR011006">
    <property type="entry name" value="CheY-like_superfamily"/>
</dbReference>
<feature type="modified residue" description="4-aspartylphosphate" evidence="2">
    <location>
        <position position="54"/>
    </location>
</feature>
<comment type="caution">
    <text evidence="4">The sequence shown here is derived from an EMBL/GenBank/DDBJ whole genome shotgun (WGS) entry which is preliminary data.</text>
</comment>
<dbReference type="AlphaFoldDB" id="A0A918S6I9"/>
<accession>A0A918S6I9</accession>
<evidence type="ECO:0000256" key="2">
    <source>
        <dbReference type="PROSITE-ProRule" id="PRU00169"/>
    </source>
</evidence>
<proteinExistence type="predicted"/>
<reference evidence="4" key="1">
    <citation type="journal article" date="2014" name="Int. J. Syst. Evol. Microbiol.">
        <title>Complete genome sequence of Corynebacterium casei LMG S-19264T (=DSM 44701T), isolated from a smear-ripened cheese.</title>
        <authorList>
            <consortium name="US DOE Joint Genome Institute (JGI-PGF)"/>
            <person name="Walter F."/>
            <person name="Albersmeier A."/>
            <person name="Kalinowski J."/>
            <person name="Ruckert C."/>
        </authorList>
    </citation>
    <scope>NUCLEOTIDE SEQUENCE</scope>
    <source>
        <strain evidence="4">KCTC 32437</strain>
    </source>
</reference>
<keyword evidence="5" id="KW-1185">Reference proteome</keyword>
<evidence type="ECO:0000313" key="4">
    <source>
        <dbReference type="EMBL" id="GHA26055.1"/>
    </source>
</evidence>
<reference evidence="4" key="2">
    <citation type="submission" date="2020-09" db="EMBL/GenBank/DDBJ databases">
        <authorList>
            <person name="Sun Q."/>
            <person name="Kim S."/>
        </authorList>
    </citation>
    <scope>NUCLEOTIDE SEQUENCE</scope>
    <source>
        <strain evidence="4">KCTC 32437</strain>
    </source>
</reference>